<feature type="region of interest" description="Disordered" evidence="12">
    <location>
        <begin position="1033"/>
        <end position="1076"/>
    </location>
</feature>
<dbReference type="Proteomes" id="UP000249464">
    <property type="component" value="Unassembled WGS sequence"/>
</dbReference>
<dbReference type="Pfam" id="PF14604">
    <property type="entry name" value="SH3_9"/>
    <property type="match status" value="1"/>
</dbReference>
<dbReference type="InterPro" id="IPR000219">
    <property type="entry name" value="DH_dom"/>
</dbReference>
<dbReference type="Pfam" id="PF00621">
    <property type="entry name" value="RhoGEF"/>
    <property type="match status" value="1"/>
</dbReference>
<feature type="compositionally biased region" description="Low complexity" evidence="12">
    <location>
        <begin position="71"/>
        <end position="82"/>
    </location>
</feature>
<dbReference type="Pfam" id="PF08226">
    <property type="entry name" value="DUF1720"/>
    <property type="match status" value="1"/>
</dbReference>
<gene>
    <name evidence="19" type="primary">BQ5605_C042g12048</name>
    <name evidence="19" type="ORF">BQ5605_C042G12048</name>
</gene>
<name>A0A2X0PQ12_9BASI</name>
<dbReference type="PROSITE" id="PS00741">
    <property type="entry name" value="DH_1"/>
    <property type="match status" value="1"/>
</dbReference>
<feature type="domain" description="WH2" evidence="18">
    <location>
        <begin position="1018"/>
        <end position="1035"/>
    </location>
</feature>
<feature type="region of interest" description="Disordered" evidence="12">
    <location>
        <begin position="1541"/>
        <end position="1561"/>
    </location>
</feature>
<dbReference type="Gene3D" id="2.30.29.30">
    <property type="entry name" value="Pleckstrin-homology domain (PH domain)/Phosphotyrosine-binding domain (PTB)"/>
    <property type="match status" value="1"/>
</dbReference>
<feature type="compositionally biased region" description="Low complexity" evidence="12">
    <location>
        <begin position="997"/>
        <end position="1009"/>
    </location>
</feature>
<dbReference type="SMART" id="SM00246">
    <property type="entry name" value="WH2"/>
    <property type="match status" value="1"/>
</dbReference>
<dbReference type="SMART" id="SM00325">
    <property type="entry name" value="RhoGEF"/>
    <property type="match status" value="1"/>
</dbReference>
<feature type="domain" description="SH3" evidence="13">
    <location>
        <begin position="1218"/>
        <end position="1277"/>
    </location>
</feature>
<protein>
    <recommendedName>
        <fullName evidence="3">Actin cytoskeleton-regulatory complex protein PAN1</fullName>
    </recommendedName>
    <alternativeName>
        <fullName evidence="4">Actin cytoskeleton-regulatory complex protein pan1</fullName>
    </alternativeName>
</protein>
<dbReference type="InterPro" id="IPR001452">
    <property type="entry name" value="SH3_domain"/>
</dbReference>
<dbReference type="InterPro" id="IPR011992">
    <property type="entry name" value="EF-hand-dom_pair"/>
</dbReference>
<feature type="compositionally biased region" description="Low complexity" evidence="12">
    <location>
        <begin position="1"/>
        <end position="46"/>
    </location>
</feature>
<dbReference type="GO" id="GO:0010008">
    <property type="term" value="C:endosome membrane"/>
    <property type="evidence" value="ECO:0007669"/>
    <property type="project" value="UniProtKB-SubCell"/>
</dbReference>
<dbReference type="SMART" id="SM00027">
    <property type="entry name" value="EH"/>
    <property type="match status" value="1"/>
</dbReference>
<keyword evidence="9" id="KW-0472">Membrane</keyword>
<dbReference type="InterPro" id="IPR013182">
    <property type="entry name" value="DUF1720"/>
</dbReference>
<evidence type="ECO:0000256" key="9">
    <source>
        <dbReference type="ARBA" id="ARBA00023136"/>
    </source>
</evidence>
<dbReference type="Pfam" id="PF02205">
    <property type="entry name" value="WH2"/>
    <property type="match status" value="1"/>
</dbReference>
<dbReference type="GO" id="GO:0035025">
    <property type="term" value="P:positive regulation of Rho protein signal transduction"/>
    <property type="evidence" value="ECO:0007669"/>
    <property type="project" value="TreeGrafter"/>
</dbReference>
<evidence type="ECO:0000256" key="10">
    <source>
        <dbReference type="PROSITE-ProRule" id="PRU00192"/>
    </source>
</evidence>
<feature type="compositionally biased region" description="Polar residues" evidence="12">
    <location>
        <begin position="1544"/>
        <end position="1560"/>
    </location>
</feature>
<evidence type="ECO:0000256" key="5">
    <source>
        <dbReference type="ARBA" id="ARBA00022443"/>
    </source>
</evidence>
<keyword evidence="11" id="KW-0175">Coiled coil</keyword>
<evidence type="ECO:0000256" key="11">
    <source>
        <dbReference type="SAM" id="Coils"/>
    </source>
</evidence>
<feature type="region of interest" description="Disordered" evidence="12">
    <location>
        <begin position="960"/>
        <end position="1010"/>
    </location>
</feature>
<dbReference type="PROSITE" id="PS50222">
    <property type="entry name" value="EF_HAND_2"/>
    <property type="match status" value="1"/>
</dbReference>
<feature type="compositionally biased region" description="Basic and acidic residues" evidence="12">
    <location>
        <begin position="469"/>
        <end position="522"/>
    </location>
</feature>
<feature type="compositionally biased region" description="Low complexity" evidence="12">
    <location>
        <begin position="784"/>
        <end position="797"/>
    </location>
</feature>
<dbReference type="PROSITE" id="PS51082">
    <property type="entry name" value="WH2"/>
    <property type="match status" value="1"/>
</dbReference>
<dbReference type="PROSITE" id="PS50002">
    <property type="entry name" value="SH3"/>
    <property type="match status" value="1"/>
</dbReference>
<organism evidence="19 20">
    <name type="scientific">Microbotryum silenes-dioicae</name>
    <dbReference type="NCBI Taxonomy" id="796604"/>
    <lineage>
        <taxon>Eukaryota</taxon>
        <taxon>Fungi</taxon>
        <taxon>Dikarya</taxon>
        <taxon>Basidiomycota</taxon>
        <taxon>Pucciniomycotina</taxon>
        <taxon>Microbotryomycetes</taxon>
        <taxon>Microbotryales</taxon>
        <taxon>Microbotryaceae</taxon>
        <taxon>Microbotryum</taxon>
    </lineage>
</organism>
<reference evidence="19 20" key="1">
    <citation type="submission" date="2016-11" db="EMBL/GenBank/DDBJ databases">
        <authorList>
            <person name="Jaros S."/>
            <person name="Januszkiewicz K."/>
            <person name="Wedrychowicz H."/>
        </authorList>
    </citation>
    <scope>NUCLEOTIDE SEQUENCE [LARGE SCALE GENOMIC DNA]</scope>
</reference>
<keyword evidence="8" id="KW-0677">Repeat</keyword>
<feature type="compositionally biased region" description="Pro residues" evidence="12">
    <location>
        <begin position="770"/>
        <end position="783"/>
    </location>
</feature>
<dbReference type="EMBL" id="FQNC01000116">
    <property type="protein sequence ID" value="SGZ31933.1"/>
    <property type="molecule type" value="Genomic_DNA"/>
</dbReference>
<comment type="subcellular location">
    <subcellularLocation>
        <location evidence="2">Cytoplasm</location>
    </subcellularLocation>
    <subcellularLocation>
        <location evidence="1">Membrane</location>
        <topology evidence="1">Peripheral membrane protein</topology>
    </subcellularLocation>
</comment>
<sequence>MSWLNQPYAGGYPGQQPQPGYLQSQPTGYMGQPMQQQPLQGQRTGYAPQGGFQVSRVWPGVRAGPTGFIGQRPPMQQMQVQPTGYAPSMLQPQPTGYPAPMQQRPMATGYPFQQQQPPPPQQQQPLMSQPTGMPGMGGGMQSQFLSTFMPAPSLQPTSFIDPSQMQFAHSGHNGASLAQTFQQRNQAQTGHADVPIPWALTKDEKKRYDQIFRAWDQQGTGFIEGRVSKEVFGQAGLDQNDLMSIWNLADVQDRGKLNIDEFHVAMGLIYRRLNGNPIPQTLPPEMAPPSARDLDDSVGFLTNLLKNDNNQRSTNQDFDGGRGSMAKARSLHDTAPRRDRKDATVFRNDDDEARAVYKSSARHLNRDQIRSRSETDSPSSDLDDIRNRLRTTRSTLDRSRDQDDEDEDLKDQLRNMKRRIQRVQDDIDHNLGSGRRTTAKEDERRKLERELLRLEYEELPELERRIKEKERDKKRDQRKYALERDSRNNDSDRYGDRDRYSTRKDPYESRSSSRRESPERGYNRGTYDNGDGREKRSRDRDDDHYTSPSRGITSPSRARTEPPPPPPAPGSERATPPPPPPAPVAALKSPAVDTRSMTPTERQAHIRAQAQARIQERLRALGVAAPASGENAVDTSVADRLEKDKAEAAAKAAKADEDLKAKELERQAKLEREKLRGVAIEQSINSQNEAAVEQVREEVNAAAPESMIAKAANEQLDVEEDALARREAQLKREKEERMARIKQLEQEAHEAEENYARSKAMFAPKIAKVAPPPPAPRARPAAPPFRTAPAPASATKPAVDDDETAPPAPRAADPAPAVISSFLSPPVARSDVGAVGASPSSESKNPFYRLQQGGASPAATSAAPAASPSGKPNPFFASSSPPAGPPAPSAPLLAPVSPAQTALRQPGLVVKPEYRSPPVDDDDWDAKEKDVDESDSDDEIGGLRAAQANLAAKLFQGLGLGPARPASAQGNTPTRSTAASPDLGAPAAPPGPPAPSAPAASPTPKAAPAFVVPTEAPPRSALLGAIQGGLTLRKTETKDKSGPAVTGSVIDDPSPPVRTHRAPSPPPAFAGPAAQVAPAANGGGSFGESHYNANRQSIAWLGSMAAVEGSSQNAQTFSNIATVAEDEEPAEEAKSSTLPAIVAASNEDDPLAPFDMTTTHRMKSLFAFQGEGPNDLSFKENLVLNVHPSKDPAGDWLYGTVESSGEQGWVPKSYVEAFTPQSAKALYAYDAASEEEMSFLEKDIISIVDSADASWWQAENNGLIKLVPASYIELGSPISFSPRLYTPYRIRLPSRTSEAHLASALASPRLETAMTRPHDKDQRLPMPSENSRIFKVSGSRVADDSDSEIETPDGGDPKEREAERLRVLEAAGLLVRGGPSADRRKRRQAPARPPTKPTTGSVSGGGEGNEILAEESVNADSAPEEDVDQEGRVKDAYDIYQRVMRELPPVPTTTSNRLSMVSDSTTPSTTAGSMLYPTSPPASPAPSSSTVASSLATGASIKDQWQATTSGLRAKLGRPRESSSAALDHARLHISGPIIGEATGSAQSKSQESATPSNFGASWASMIDSGALEIMPDRERKRQESMFELITTEQAYVQSLQLTIEVFFNRLQPVIPAKALQVIFANIEDILLFDTIFLSELEDRQRTARLYIDTIGDIVKKHVRGYECYRGYCVNQANAARTLADLKRSDPQLRSFLEGSRIKGLELEHFLLEPMQRVTRLPLLLRQILRYTEQDHSDRALLTQSLEIAEGILGVINEAVRAHENEERLVYLSDVIEFSHSIEARLDLTAPTRLMGLRRLLKEDRVTKARSGRKLNVYLFNDLLIFTETKAGGNEVVYRWPIALEECIIRDQSRDDLTFAVAHRGDTINVRTSSARQCLLWTQEIEQARKACLAAVQKRRGM</sequence>
<feature type="region of interest" description="Disordered" evidence="12">
    <location>
        <begin position="767"/>
        <end position="941"/>
    </location>
</feature>
<dbReference type="PANTHER" id="PTHR46006">
    <property type="entry name" value="RHO GUANINE NUCLEOTIDE EXCHANGE FACTOR AT 64C, ISOFORM A"/>
    <property type="match status" value="1"/>
</dbReference>
<feature type="compositionally biased region" description="Pro residues" evidence="12">
    <location>
        <begin position="561"/>
        <end position="583"/>
    </location>
</feature>
<feature type="domain" description="EF-hand" evidence="17">
    <location>
        <begin position="237"/>
        <end position="272"/>
    </location>
</feature>
<evidence type="ECO:0000256" key="3">
    <source>
        <dbReference type="ARBA" id="ARBA00015110"/>
    </source>
</evidence>
<dbReference type="CDD" id="cd00052">
    <property type="entry name" value="EH"/>
    <property type="match status" value="1"/>
</dbReference>
<dbReference type="SMART" id="SM00326">
    <property type="entry name" value="SH3"/>
    <property type="match status" value="2"/>
</dbReference>
<evidence type="ECO:0000259" key="13">
    <source>
        <dbReference type="PROSITE" id="PS50002"/>
    </source>
</evidence>
<feature type="compositionally biased region" description="Acidic residues" evidence="12">
    <location>
        <begin position="919"/>
        <end position="940"/>
    </location>
</feature>
<evidence type="ECO:0000256" key="4">
    <source>
        <dbReference type="ARBA" id="ARBA00020728"/>
    </source>
</evidence>
<dbReference type="InterPro" id="IPR001849">
    <property type="entry name" value="PH_domain"/>
</dbReference>
<feature type="region of interest" description="Disordered" evidence="12">
    <location>
        <begin position="1449"/>
        <end position="1472"/>
    </location>
</feature>
<feature type="coiled-coil region" evidence="11">
    <location>
        <begin position="638"/>
        <end position="681"/>
    </location>
</feature>
<dbReference type="InterPro" id="IPR002048">
    <property type="entry name" value="EF_hand_dom"/>
</dbReference>
<dbReference type="InterPro" id="IPR011993">
    <property type="entry name" value="PH-like_dom_sf"/>
</dbReference>
<evidence type="ECO:0000259" key="14">
    <source>
        <dbReference type="PROSITE" id="PS50003"/>
    </source>
</evidence>
<dbReference type="PROSITE" id="PS50010">
    <property type="entry name" value="DH_2"/>
    <property type="match status" value="1"/>
</dbReference>
<feature type="region of interest" description="Disordered" evidence="12">
    <location>
        <begin position="420"/>
        <end position="444"/>
    </location>
</feature>
<dbReference type="InterPro" id="IPR001331">
    <property type="entry name" value="GDS_CDC24_CS"/>
</dbReference>
<dbReference type="Gene3D" id="2.30.30.40">
    <property type="entry name" value="SH3 Domains"/>
    <property type="match status" value="2"/>
</dbReference>
<evidence type="ECO:0000256" key="8">
    <source>
        <dbReference type="ARBA" id="ARBA00022737"/>
    </source>
</evidence>
<keyword evidence="5 10" id="KW-0728">SH3 domain</keyword>
<feature type="region of interest" description="Disordered" evidence="12">
    <location>
        <begin position="1304"/>
        <end position="1408"/>
    </location>
</feature>
<dbReference type="Pfam" id="PF12763">
    <property type="entry name" value="EH"/>
    <property type="match status" value="1"/>
</dbReference>
<evidence type="ECO:0000259" key="18">
    <source>
        <dbReference type="PROSITE" id="PS51082"/>
    </source>
</evidence>
<evidence type="ECO:0000256" key="12">
    <source>
        <dbReference type="SAM" id="MobiDB-lite"/>
    </source>
</evidence>
<feature type="compositionally biased region" description="Basic and acidic residues" evidence="12">
    <location>
        <begin position="364"/>
        <end position="375"/>
    </location>
</feature>
<dbReference type="SUPFAM" id="SSF47473">
    <property type="entry name" value="EF-hand"/>
    <property type="match status" value="1"/>
</dbReference>
<keyword evidence="7" id="KW-0254">Endocytosis</keyword>
<evidence type="ECO:0000256" key="6">
    <source>
        <dbReference type="ARBA" id="ARBA00022490"/>
    </source>
</evidence>
<feature type="compositionally biased region" description="Basic and acidic residues" evidence="12">
    <location>
        <begin position="1355"/>
        <end position="1367"/>
    </location>
</feature>
<dbReference type="CDD" id="cd00160">
    <property type="entry name" value="RhoGEF"/>
    <property type="match status" value="1"/>
</dbReference>
<dbReference type="SUPFAM" id="SSF48065">
    <property type="entry name" value="DBL homology domain (DH-domain)"/>
    <property type="match status" value="1"/>
</dbReference>
<evidence type="ECO:0000313" key="19">
    <source>
        <dbReference type="EMBL" id="SGZ31933.1"/>
    </source>
</evidence>
<dbReference type="SMART" id="SM00233">
    <property type="entry name" value="PH"/>
    <property type="match status" value="1"/>
</dbReference>
<dbReference type="GO" id="GO:0005509">
    <property type="term" value="F:calcium ion binding"/>
    <property type="evidence" value="ECO:0007669"/>
    <property type="project" value="InterPro"/>
</dbReference>
<feature type="compositionally biased region" description="Polar residues" evidence="12">
    <location>
        <begin position="1452"/>
        <end position="1472"/>
    </location>
</feature>
<evidence type="ECO:0000259" key="16">
    <source>
        <dbReference type="PROSITE" id="PS50031"/>
    </source>
</evidence>
<dbReference type="STRING" id="796604.A0A2X0PQ12"/>
<feature type="region of interest" description="Disordered" evidence="12">
    <location>
        <begin position="63"/>
        <end position="134"/>
    </location>
</feature>
<accession>A0A2X0PQ12</accession>
<dbReference type="PROSITE" id="PS50003">
    <property type="entry name" value="PH_DOMAIN"/>
    <property type="match status" value="1"/>
</dbReference>
<dbReference type="GO" id="GO:0005085">
    <property type="term" value="F:guanyl-nucleotide exchange factor activity"/>
    <property type="evidence" value="ECO:0007669"/>
    <property type="project" value="InterPro"/>
</dbReference>
<evidence type="ECO:0000256" key="1">
    <source>
        <dbReference type="ARBA" id="ARBA00004170"/>
    </source>
</evidence>
<dbReference type="InterPro" id="IPR003124">
    <property type="entry name" value="WH2_dom"/>
</dbReference>
<feature type="compositionally biased region" description="Low complexity" evidence="12">
    <location>
        <begin position="123"/>
        <end position="133"/>
    </location>
</feature>
<feature type="compositionally biased region" description="Pro residues" evidence="12">
    <location>
        <begin position="987"/>
        <end position="996"/>
    </location>
</feature>
<dbReference type="Gene3D" id="1.10.238.10">
    <property type="entry name" value="EF-hand"/>
    <property type="match status" value="1"/>
</dbReference>
<dbReference type="GO" id="GO:0006897">
    <property type="term" value="P:endocytosis"/>
    <property type="evidence" value="ECO:0007669"/>
    <property type="project" value="UniProtKB-KW"/>
</dbReference>
<feature type="compositionally biased region" description="Acidic residues" evidence="12">
    <location>
        <begin position="1344"/>
        <end position="1353"/>
    </location>
</feature>
<dbReference type="SUPFAM" id="SSF50044">
    <property type="entry name" value="SH3-domain"/>
    <property type="match status" value="2"/>
</dbReference>
<feature type="domain" description="PH" evidence="14">
    <location>
        <begin position="1793"/>
        <end position="1890"/>
    </location>
</feature>
<dbReference type="GO" id="GO:0035556">
    <property type="term" value="P:intracellular signal transduction"/>
    <property type="evidence" value="ECO:0007669"/>
    <property type="project" value="InterPro"/>
</dbReference>
<dbReference type="Gene3D" id="1.20.900.10">
    <property type="entry name" value="Dbl homology (DH) domain"/>
    <property type="match status" value="1"/>
</dbReference>
<dbReference type="SUPFAM" id="SSF50729">
    <property type="entry name" value="PH domain-like"/>
    <property type="match status" value="1"/>
</dbReference>
<dbReference type="PROSITE" id="PS50031">
    <property type="entry name" value="EH"/>
    <property type="match status" value="1"/>
</dbReference>
<dbReference type="InterPro" id="IPR036028">
    <property type="entry name" value="SH3-like_dom_sf"/>
</dbReference>
<dbReference type="PANTHER" id="PTHR46006:SF6">
    <property type="entry name" value="INTERSECTIN-2 ISOFORM X1"/>
    <property type="match status" value="1"/>
</dbReference>
<dbReference type="Pfam" id="PF00018">
    <property type="entry name" value="SH3_1"/>
    <property type="match status" value="1"/>
</dbReference>
<feature type="compositionally biased region" description="Polar residues" evidence="12">
    <location>
        <begin position="306"/>
        <end position="317"/>
    </location>
</feature>
<feature type="domain" description="DH" evidence="15">
    <location>
        <begin position="1581"/>
        <end position="1759"/>
    </location>
</feature>
<dbReference type="InterPro" id="IPR000261">
    <property type="entry name" value="EH_dom"/>
</dbReference>
<evidence type="ECO:0000313" key="20">
    <source>
        <dbReference type="Proteomes" id="UP000249464"/>
    </source>
</evidence>
<feature type="compositionally biased region" description="Low complexity" evidence="12">
    <location>
        <begin position="853"/>
        <end position="881"/>
    </location>
</feature>
<feature type="region of interest" description="Disordered" evidence="12">
    <location>
        <begin position="306"/>
        <end position="388"/>
    </location>
</feature>
<evidence type="ECO:0000259" key="17">
    <source>
        <dbReference type="PROSITE" id="PS50222"/>
    </source>
</evidence>
<feature type="region of interest" description="Disordered" evidence="12">
    <location>
        <begin position="1"/>
        <end position="51"/>
    </location>
</feature>
<dbReference type="Pfam" id="PF16652">
    <property type="entry name" value="PH_13"/>
    <property type="match status" value="1"/>
</dbReference>
<dbReference type="GO" id="GO:0005886">
    <property type="term" value="C:plasma membrane"/>
    <property type="evidence" value="ECO:0007669"/>
    <property type="project" value="UniProtKB-SubCell"/>
</dbReference>
<evidence type="ECO:0000259" key="15">
    <source>
        <dbReference type="PROSITE" id="PS50010"/>
    </source>
</evidence>
<dbReference type="InterPro" id="IPR035899">
    <property type="entry name" value="DBL_dom_sf"/>
</dbReference>
<feature type="compositionally biased region" description="Basic and acidic residues" evidence="12">
    <location>
        <begin position="330"/>
        <end position="348"/>
    </location>
</feature>
<evidence type="ECO:0000256" key="2">
    <source>
        <dbReference type="ARBA" id="ARBA00004496"/>
    </source>
</evidence>
<feature type="compositionally biased region" description="Polar residues" evidence="12">
    <location>
        <begin position="968"/>
        <end position="977"/>
    </location>
</feature>
<keyword evidence="20" id="KW-1185">Reference proteome</keyword>
<dbReference type="GO" id="GO:0003779">
    <property type="term" value="F:actin binding"/>
    <property type="evidence" value="ECO:0007669"/>
    <property type="project" value="InterPro"/>
</dbReference>
<dbReference type="GO" id="GO:0030479">
    <property type="term" value="C:actin cortical patch"/>
    <property type="evidence" value="ECO:0007669"/>
    <property type="project" value="UniProtKB-SubCell"/>
</dbReference>
<feature type="compositionally biased region" description="Basic and acidic residues" evidence="12">
    <location>
        <begin position="530"/>
        <end position="545"/>
    </location>
</feature>
<dbReference type="InterPro" id="IPR051480">
    <property type="entry name" value="Endocytic_GEF_Adapter"/>
</dbReference>
<feature type="domain" description="EH" evidence="16">
    <location>
        <begin position="204"/>
        <end position="293"/>
    </location>
</feature>
<evidence type="ECO:0000256" key="7">
    <source>
        <dbReference type="ARBA" id="ARBA00022583"/>
    </source>
</evidence>
<feature type="coiled-coil region" evidence="11">
    <location>
        <begin position="709"/>
        <end position="761"/>
    </location>
</feature>
<feature type="compositionally biased region" description="Low complexity" evidence="12">
    <location>
        <begin position="890"/>
        <end position="899"/>
    </location>
</feature>
<proteinExistence type="predicted"/>
<feature type="region of interest" description="Disordered" evidence="12">
    <location>
        <begin position="469"/>
        <end position="611"/>
    </location>
</feature>
<keyword evidence="6" id="KW-0963">Cytoplasm</keyword>